<dbReference type="RefSeq" id="WP_183320299.1">
    <property type="nucleotide sequence ID" value="NZ_JACHVQ010000001.1"/>
</dbReference>
<reference evidence="1 2" key="1">
    <citation type="submission" date="2020-08" db="EMBL/GenBank/DDBJ databases">
        <title>Sequencing the genomes of 1000 actinobacteria strains.</title>
        <authorList>
            <person name="Klenk H.-P."/>
        </authorList>
    </citation>
    <scope>NUCLEOTIDE SEQUENCE [LARGE SCALE GENOMIC DNA]</scope>
    <source>
        <strain evidence="1 2">DSM 105369</strain>
    </source>
</reference>
<dbReference type="AlphaFoldDB" id="A0A839N4B3"/>
<keyword evidence="2" id="KW-1185">Reference proteome</keyword>
<accession>A0A839N4B3</accession>
<dbReference type="SUPFAM" id="SSF56112">
    <property type="entry name" value="Protein kinase-like (PK-like)"/>
    <property type="match status" value="1"/>
</dbReference>
<organism evidence="1 2">
    <name type="scientific">Flexivirga oryzae</name>
    <dbReference type="NCBI Taxonomy" id="1794944"/>
    <lineage>
        <taxon>Bacteria</taxon>
        <taxon>Bacillati</taxon>
        <taxon>Actinomycetota</taxon>
        <taxon>Actinomycetes</taxon>
        <taxon>Micrococcales</taxon>
        <taxon>Dermacoccaceae</taxon>
        <taxon>Flexivirga</taxon>
    </lineage>
</organism>
<evidence type="ECO:0000313" key="2">
    <source>
        <dbReference type="Proteomes" id="UP000559182"/>
    </source>
</evidence>
<gene>
    <name evidence="1" type="ORF">FHU39_002131</name>
</gene>
<dbReference type="Gene3D" id="1.10.510.10">
    <property type="entry name" value="Transferase(Phosphotransferase) domain 1"/>
    <property type="match status" value="1"/>
</dbReference>
<name>A0A839N4B3_9MICO</name>
<dbReference type="InterPro" id="IPR011009">
    <property type="entry name" value="Kinase-like_dom_sf"/>
</dbReference>
<evidence type="ECO:0008006" key="3">
    <source>
        <dbReference type="Google" id="ProtNLM"/>
    </source>
</evidence>
<protein>
    <recommendedName>
        <fullName evidence="3">Protein kinase domain-containing protein</fullName>
    </recommendedName>
</protein>
<dbReference type="EMBL" id="JACHVQ010000001">
    <property type="protein sequence ID" value="MBB2892147.1"/>
    <property type="molecule type" value="Genomic_DNA"/>
</dbReference>
<sequence>MKLSDFGLVKEPTSDYTRTGTEVRGTIRDPQLERLKDYDVRNEIYSIGWVLHFIFAGRESLVHEDRPVGDIVKRCTVRALGARYQTVLDLIADVEKLEPRPTDTPA</sequence>
<evidence type="ECO:0000313" key="1">
    <source>
        <dbReference type="EMBL" id="MBB2892147.1"/>
    </source>
</evidence>
<comment type="caution">
    <text evidence="1">The sequence shown here is derived from an EMBL/GenBank/DDBJ whole genome shotgun (WGS) entry which is preliminary data.</text>
</comment>
<proteinExistence type="predicted"/>
<dbReference type="Proteomes" id="UP000559182">
    <property type="component" value="Unassembled WGS sequence"/>
</dbReference>